<dbReference type="Proteomes" id="UP000265750">
    <property type="component" value="Unassembled WGS sequence"/>
</dbReference>
<dbReference type="EMBL" id="QYRN01000001">
    <property type="protein sequence ID" value="RIY03778.1"/>
    <property type="molecule type" value="Genomic_DNA"/>
</dbReference>
<protein>
    <submittedName>
        <fullName evidence="1">DUF3126 family protein</fullName>
    </submittedName>
</protein>
<organism evidence="1 2">
    <name type="scientific">Aureimonas flava</name>
    <dbReference type="NCBI Taxonomy" id="2320271"/>
    <lineage>
        <taxon>Bacteria</taxon>
        <taxon>Pseudomonadati</taxon>
        <taxon>Pseudomonadota</taxon>
        <taxon>Alphaproteobacteria</taxon>
        <taxon>Hyphomicrobiales</taxon>
        <taxon>Aurantimonadaceae</taxon>
        <taxon>Aureimonas</taxon>
    </lineage>
</organism>
<dbReference type="RefSeq" id="WP_119537882.1">
    <property type="nucleotide sequence ID" value="NZ_QYRN01000001.1"/>
</dbReference>
<keyword evidence="2" id="KW-1185">Reference proteome</keyword>
<gene>
    <name evidence="1" type="ORF">D3218_00130</name>
</gene>
<name>A0A3A1WPE8_9HYPH</name>
<dbReference type="AlphaFoldDB" id="A0A3A1WPE8"/>
<evidence type="ECO:0000313" key="1">
    <source>
        <dbReference type="EMBL" id="RIY03778.1"/>
    </source>
</evidence>
<accession>A0A3A1WPE8</accession>
<reference evidence="2" key="1">
    <citation type="submission" date="2018-09" db="EMBL/GenBank/DDBJ databases">
        <authorList>
            <person name="Tuo L."/>
        </authorList>
    </citation>
    <scope>NUCLEOTIDE SEQUENCE [LARGE SCALE GENOMIC DNA]</scope>
    <source>
        <strain evidence="2">M2BS4Y-1</strain>
    </source>
</reference>
<dbReference type="InterPro" id="IPR021473">
    <property type="entry name" value="DUF3126"/>
</dbReference>
<evidence type="ECO:0000313" key="2">
    <source>
        <dbReference type="Proteomes" id="UP000265750"/>
    </source>
</evidence>
<dbReference type="OrthoDB" id="7632283at2"/>
<proteinExistence type="predicted"/>
<dbReference type="Pfam" id="PF11324">
    <property type="entry name" value="DUF3126"/>
    <property type="match status" value="1"/>
</dbReference>
<comment type="caution">
    <text evidence="1">The sequence shown here is derived from an EMBL/GenBank/DDBJ whole genome shotgun (WGS) entry which is preliminary data.</text>
</comment>
<sequence length="69" mass="7794">MKPDEIRKLEAYLNRTFKTSGVQVKAMPRKKDTAEVYVGEDFIGTVGKDTEEGETSYHVTITVLDIDLD</sequence>